<keyword evidence="1" id="KW-0732">Signal</keyword>
<dbReference type="EMBL" id="JBHFEH010000014">
    <property type="protein sequence ID" value="KAL2054742.1"/>
    <property type="molecule type" value="Genomic_DNA"/>
</dbReference>
<sequence>MRVLTSSVLAVAFGTATIAQNCGPQYANQMYAAGNCLTVYHFRQPCDTGPAYCDPTICLEAFSGPGSSCAAATSDSTSPYASSIPNIDVCGAAPGGISCPGAGVPPSANILGYYYRCYSAAGHCGPKNNI</sequence>
<proteinExistence type="predicted"/>
<dbReference type="Proteomes" id="UP001590951">
    <property type="component" value="Unassembled WGS sequence"/>
</dbReference>
<evidence type="ECO:0000313" key="3">
    <source>
        <dbReference type="Proteomes" id="UP001590951"/>
    </source>
</evidence>
<evidence type="ECO:0000313" key="2">
    <source>
        <dbReference type="EMBL" id="KAL2054742.1"/>
    </source>
</evidence>
<organism evidence="2 3">
    <name type="scientific">Lepraria finkii</name>
    <dbReference type="NCBI Taxonomy" id="1340010"/>
    <lineage>
        <taxon>Eukaryota</taxon>
        <taxon>Fungi</taxon>
        <taxon>Dikarya</taxon>
        <taxon>Ascomycota</taxon>
        <taxon>Pezizomycotina</taxon>
        <taxon>Lecanoromycetes</taxon>
        <taxon>OSLEUM clade</taxon>
        <taxon>Lecanoromycetidae</taxon>
        <taxon>Lecanorales</taxon>
        <taxon>Lecanorineae</taxon>
        <taxon>Stereocaulaceae</taxon>
        <taxon>Lepraria</taxon>
    </lineage>
</organism>
<keyword evidence="3" id="KW-1185">Reference proteome</keyword>
<accession>A0ABR4BA54</accession>
<gene>
    <name evidence="2" type="ORF">ABVK25_005046</name>
</gene>
<feature type="chain" id="PRO_5046265514" evidence="1">
    <location>
        <begin position="20"/>
        <end position="130"/>
    </location>
</feature>
<reference evidence="2 3" key="1">
    <citation type="submission" date="2024-09" db="EMBL/GenBank/DDBJ databases">
        <title>Rethinking Asexuality: The Enigmatic Case of Functional Sexual Genes in Lepraria (Stereocaulaceae).</title>
        <authorList>
            <person name="Doellman M."/>
            <person name="Sun Y."/>
            <person name="Barcenas-Pena A."/>
            <person name="Lumbsch H.T."/>
            <person name="Grewe F."/>
        </authorList>
    </citation>
    <scope>NUCLEOTIDE SEQUENCE [LARGE SCALE GENOMIC DNA]</scope>
    <source>
        <strain evidence="2 3">Grewe 0041</strain>
    </source>
</reference>
<feature type="signal peptide" evidence="1">
    <location>
        <begin position="1"/>
        <end position="19"/>
    </location>
</feature>
<evidence type="ECO:0000256" key="1">
    <source>
        <dbReference type="SAM" id="SignalP"/>
    </source>
</evidence>
<protein>
    <submittedName>
        <fullName evidence="2">Uncharacterized protein</fullName>
    </submittedName>
</protein>
<name>A0ABR4BA54_9LECA</name>
<comment type="caution">
    <text evidence="2">The sequence shown here is derived from an EMBL/GenBank/DDBJ whole genome shotgun (WGS) entry which is preliminary data.</text>
</comment>